<dbReference type="Pfam" id="PF10444">
    <property type="entry name" value="Nbl1_Borealin_N"/>
    <property type="match status" value="1"/>
</dbReference>
<accession>A0A9W8X7B8</accession>
<feature type="compositionally biased region" description="Low complexity" evidence="1">
    <location>
        <begin position="216"/>
        <end position="232"/>
    </location>
</feature>
<sequence>MAVSRAPIKQSIKTSLLANFELEVAARRQKLQTMAEAQCASLLSRLERRVNRVPASKRNANIDAFFNPYDIMEPEAKEAAQKTRRRSALYEALDDTTPNTEELPAPAPAKKAPTKKAATTSKAPTKPRHAPSKSVPTTSTRAKKRSSDEANTAPSDDKENVSGGLGANKKRVRAATTTSKKVVATKPVAPATRSTRAASRRTAPADVLSPKNENVKAPSSRAKAASSNTKPR</sequence>
<dbReference type="InterPro" id="IPR018851">
    <property type="entry name" value="Borealin_N"/>
</dbReference>
<name>A0A9W8X7B8_9PLEO</name>
<feature type="region of interest" description="Disordered" evidence="1">
    <location>
        <begin position="91"/>
        <end position="232"/>
    </location>
</feature>
<evidence type="ECO:0000313" key="4">
    <source>
        <dbReference type="Proteomes" id="UP001140562"/>
    </source>
</evidence>
<feature type="compositionally biased region" description="Low complexity" evidence="1">
    <location>
        <begin position="174"/>
        <end position="205"/>
    </location>
</feature>
<protein>
    <recommendedName>
        <fullName evidence="2">Borealin N-terminal domain-containing protein</fullName>
    </recommendedName>
</protein>
<comment type="caution">
    <text evidence="3">The sequence shown here is derived from an EMBL/GenBank/DDBJ whole genome shotgun (WGS) entry which is preliminary data.</text>
</comment>
<dbReference type="Proteomes" id="UP001140562">
    <property type="component" value="Unassembled WGS sequence"/>
</dbReference>
<proteinExistence type="predicted"/>
<feature type="compositionally biased region" description="Low complexity" evidence="1">
    <location>
        <begin position="108"/>
        <end position="124"/>
    </location>
</feature>
<evidence type="ECO:0000256" key="1">
    <source>
        <dbReference type="SAM" id="MobiDB-lite"/>
    </source>
</evidence>
<feature type="domain" description="Borealin N-terminal" evidence="2">
    <location>
        <begin position="14"/>
        <end position="65"/>
    </location>
</feature>
<keyword evidence="4" id="KW-1185">Reference proteome</keyword>
<dbReference type="AlphaFoldDB" id="A0A9W8X7B8"/>
<gene>
    <name evidence="3" type="ORF">N0V87_000607</name>
</gene>
<dbReference type="OrthoDB" id="2392550at2759"/>
<evidence type="ECO:0000259" key="2">
    <source>
        <dbReference type="Pfam" id="PF10444"/>
    </source>
</evidence>
<reference evidence="3" key="1">
    <citation type="submission" date="2022-10" db="EMBL/GenBank/DDBJ databases">
        <title>Tapping the CABI collections for fungal endophytes: first genome assemblies for Collariella, Neodidymelliopsis, Ascochyta clinopodiicola, Didymella pomorum, Didymosphaeria variabile, Neocosmospora piperis and Neocucurbitaria cava.</title>
        <authorList>
            <person name="Hill R."/>
        </authorList>
    </citation>
    <scope>NUCLEOTIDE SEQUENCE</scope>
    <source>
        <strain evidence="3">IMI 360193</strain>
    </source>
</reference>
<organism evidence="3 4">
    <name type="scientific">Didymella glomerata</name>
    <dbReference type="NCBI Taxonomy" id="749621"/>
    <lineage>
        <taxon>Eukaryota</taxon>
        <taxon>Fungi</taxon>
        <taxon>Dikarya</taxon>
        <taxon>Ascomycota</taxon>
        <taxon>Pezizomycotina</taxon>
        <taxon>Dothideomycetes</taxon>
        <taxon>Pleosporomycetidae</taxon>
        <taxon>Pleosporales</taxon>
        <taxon>Pleosporineae</taxon>
        <taxon>Didymellaceae</taxon>
        <taxon>Didymella</taxon>
    </lineage>
</organism>
<evidence type="ECO:0000313" key="3">
    <source>
        <dbReference type="EMBL" id="KAJ4342890.1"/>
    </source>
</evidence>
<dbReference type="EMBL" id="JAPEUV010000004">
    <property type="protein sequence ID" value="KAJ4342890.1"/>
    <property type="molecule type" value="Genomic_DNA"/>
</dbReference>